<dbReference type="PANTHER" id="PTHR32322">
    <property type="entry name" value="INNER MEMBRANE TRANSPORTER"/>
    <property type="match status" value="1"/>
</dbReference>
<dbReference type="Proteomes" id="UP000196655">
    <property type="component" value="Unassembled WGS sequence"/>
</dbReference>
<organism evidence="8 9">
    <name type="scientific">Inquilinus limosus</name>
    <dbReference type="NCBI Taxonomy" id="171674"/>
    <lineage>
        <taxon>Bacteria</taxon>
        <taxon>Pseudomonadati</taxon>
        <taxon>Pseudomonadota</taxon>
        <taxon>Alphaproteobacteria</taxon>
        <taxon>Rhodospirillales</taxon>
        <taxon>Rhodospirillaceae</taxon>
        <taxon>Inquilinus</taxon>
    </lineage>
</organism>
<accession>A0A211ZTY1</accession>
<feature type="transmembrane region" description="Helical" evidence="6">
    <location>
        <begin position="173"/>
        <end position="192"/>
    </location>
</feature>
<gene>
    <name evidence="8" type="ORF">BWR60_02490</name>
</gene>
<dbReference type="InterPro" id="IPR050638">
    <property type="entry name" value="AA-Vitamin_Transporters"/>
</dbReference>
<dbReference type="SUPFAM" id="SSF103481">
    <property type="entry name" value="Multidrug resistance efflux transporter EmrE"/>
    <property type="match status" value="2"/>
</dbReference>
<feature type="transmembrane region" description="Helical" evidence="6">
    <location>
        <begin position="261"/>
        <end position="279"/>
    </location>
</feature>
<dbReference type="Pfam" id="PF00892">
    <property type="entry name" value="EamA"/>
    <property type="match status" value="2"/>
</dbReference>
<keyword evidence="3 6" id="KW-0812">Transmembrane</keyword>
<dbReference type="GO" id="GO:0016020">
    <property type="term" value="C:membrane"/>
    <property type="evidence" value="ECO:0007669"/>
    <property type="project" value="UniProtKB-SubCell"/>
</dbReference>
<evidence type="ECO:0000256" key="6">
    <source>
        <dbReference type="SAM" id="Phobius"/>
    </source>
</evidence>
<dbReference type="InterPro" id="IPR000620">
    <property type="entry name" value="EamA_dom"/>
</dbReference>
<feature type="transmembrane region" description="Helical" evidence="6">
    <location>
        <begin position="146"/>
        <end position="166"/>
    </location>
</feature>
<dbReference type="OrthoDB" id="5430053at2"/>
<feature type="domain" description="EamA" evidence="7">
    <location>
        <begin position="200"/>
        <end position="331"/>
    </location>
</feature>
<dbReference type="InterPro" id="IPR037185">
    <property type="entry name" value="EmrE-like"/>
</dbReference>
<evidence type="ECO:0000313" key="8">
    <source>
        <dbReference type="EMBL" id="OWJ68636.1"/>
    </source>
</evidence>
<protein>
    <submittedName>
        <fullName evidence="8">EamA family transporter</fullName>
    </submittedName>
</protein>
<feature type="domain" description="EamA" evidence="7">
    <location>
        <begin position="62"/>
        <end position="189"/>
    </location>
</feature>
<comment type="similarity">
    <text evidence="2">Belongs to the EamA transporter family.</text>
</comment>
<evidence type="ECO:0000256" key="3">
    <source>
        <dbReference type="ARBA" id="ARBA00022692"/>
    </source>
</evidence>
<sequence length="339" mass="35439">MRPCGPLFTPSGECRHHSDHYPAGVKVIRYGREAGASDAREAAVTISIAQKDAAAPAGQTAAILTTAIAPAIWGTTYYVTTEFLPQGYPLTVAMLRALPAGLLLLAFVRALPTGIWWGRAFILGALNFSIFWALLFVSAYRLPGGVAATLGAVQPLIVIALARLVLGRPVRPLAVLAGIGGMAGIALVVLRPEAALDPVGIAAGLAGIVSLACGTVLSRHWQPPVSSLTFAAWQLTAGGLLLLPAALLLEPALPVPTATNLIGFAWISVIGAAVTYIFWFRGLARIEPSAIASLGLLSPLVATTVGWLLLNQSLTPLQFGGFFLAIISLWLSQRAAMTR</sequence>
<feature type="transmembrane region" description="Helical" evidence="6">
    <location>
        <begin position="198"/>
        <end position="218"/>
    </location>
</feature>
<keyword evidence="5 6" id="KW-0472">Membrane</keyword>
<evidence type="ECO:0000256" key="1">
    <source>
        <dbReference type="ARBA" id="ARBA00004141"/>
    </source>
</evidence>
<feature type="transmembrane region" description="Helical" evidence="6">
    <location>
        <begin position="316"/>
        <end position="332"/>
    </location>
</feature>
<feature type="transmembrane region" description="Helical" evidence="6">
    <location>
        <begin position="87"/>
        <end position="108"/>
    </location>
</feature>
<name>A0A211ZTY1_9PROT</name>
<evidence type="ECO:0000256" key="4">
    <source>
        <dbReference type="ARBA" id="ARBA00022989"/>
    </source>
</evidence>
<dbReference type="PANTHER" id="PTHR32322:SF2">
    <property type="entry name" value="EAMA DOMAIN-CONTAINING PROTEIN"/>
    <property type="match status" value="1"/>
</dbReference>
<evidence type="ECO:0000256" key="2">
    <source>
        <dbReference type="ARBA" id="ARBA00007362"/>
    </source>
</evidence>
<keyword evidence="9" id="KW-1185">Reference proteome</keyword>
<feature type="transmembrane region" description="Helical" evidence="6">
    <location>
        <begin position="230"/>
        <end position="249"/>
    </location>
</feature>
<dbReference type="AlphaFoldDB" id="A0A211ZTY1"/>
<feature type="transmembrane region" description="Helical" evidence="6">
    <location>
        <begin position="120"/>
        <end position="140"/>
    </location>
</feature>
<evidence type="ECO:0000313" key="9">
    <source>
        <dbReference type="Proteomes" id="UP000196655"/>
    </source>
</evidence>
<comment type="caution">
    <text evidence="8">The sequence shown here is derived from an EMBL/GenBank/DDBJ whole genome shotgun (WGS) entry which is preliminary data.</text>
</comment>
<dbReference type="EMBL" id="NHON01000003">
    <property type="protein sequence ID" value="OWJ68636.1"/>
    <property type="molecule type" value="Genomic_DNA"/>
</dbReference>
<evidence type="ECO:0000256" key="5">
    <source>
        <dbReference type="ARBA" id="ARBA00023136"/>
    </source>
</evidence>
<feature type="transmembrane region" description="Helical" evidence="6">
    <location>
        <begin position="291"/>
        <end position="310"/>
    </location>
</feature>
<keyword evidence="4 6" id="KW-1133">Transmembrane helix</keyword>
<evidence type="ECO:0000259" key="7">
    <source>
        <dbReference type="Pfam" id="PF00892"/>
    </source>
</evidence>
<proteinExistence type="inferred from homology"/>
<reference evidence="9" key="1">
    <citation type="submission" date="2017-05" db="EMBL/GenBank/DDBJ databases">
        <authorList>
            <person name="Macchi M."/>
            <person name="Festa S."/>
            <person name="Coppotelli B.M."/>
            <person name="Morelli I.S."/>
        </authorList>
    </citation>
    <scope>NUCLEOTIDE SEQUENCE [LARGE SCALE GENOMIC DNA]</scope>
    <source>
        <strain evidence="9">I</strain>
    </source>
</reference>
<comment type="subcellular location">
    <subcellularLocation>
        <location evidence="1">Membrane</location>
        <topology evidence="1">Multi-pass membrane protein</topology>
    </subcellularLocation>
</comment>